<dbReference type="PANTHER" id="PTHR31616:SF0">
    <property type="entry name" value="GLUCAN 1,4-ALPHA-GLUCOSIDASE"/>
    <property type="match status" value="1"/>
</dbReference>
<dbReference type="InterPro" id="IPR045582">
    <property type="entry name" value="Trehalase-like_N"/>
</dbReference>
<proteinExistence type="predicted"/>
<feature type="region of interest" description="Disordered" evidence="1">
    <location>
        <begin position="313"/>
        <end position="347"/>
    </location>
</feature>
<dbReference type="EMBL" id="QFYQ01000001">
    <property type="protein sequence ID" value="RAK53809.1"/>
    <property type="molecule type" value="Genomic_DNA"/>
</dbReference>
<reference evidence="5" key="1">
    <citation type="submission" date="2018-05" db="EMBL/GenBank/DDBJ databases">
        <authorList>
            <person name="Li X."/>
        </authorList>
    </citation>
    <scope>NUCLEOTIDE SEQUENCE [LARGE SCALE GENOMIC DNA]</scope>
    <source>
        <strain evidence="5">LX32</strain>
    </source>
</reference>
<dbReference type="Gene3D" id="1.50.10.10">
    <property type="match status" value="1"/>
</dbReference>
<dbReference type="OrthoDB" id="3902805at2"/>
<organism evidence="4 5">
    <name type="scientific">Phenylobacterium soli</name>
    <dbReference type="NCBI Taxonomy" id="2170551"/>
    <lineage>
        <taxon>Bacteria</taxon>
        <taxon>Pseudomonadati</taxon>
        <taxon>Pseudomonadota</taxon>
        <taxon>Alphaproteobacteria</taxon>
        <taxon>Caulobacterales</taxon>
        <taxon>Caulobacteraceae</taxon>
        <taxon>Phenylobacterium</taxon>
    </lineage>
</organism>
<dbReference type="AlphaFoldDB" id="A0A328AGP4"/>
<name>A0A328AGP4_9CAUL</name>
<dbReference type="GO" id="GO:0005975">
    <property type="term" value="P:carbohydrate metabolic process"/>
    <property type="evidence" value="ECO:0007669"/>
    <property type="project" value="InterPro"/>
</dbReference>
<dbReference type="InterPro" id="IPR011613">
    <property type="entry name" value="GH15-like"/>
</dbReference>
<feature type="domain" description="Trehalase-like N-terminal" evidence="3">
    <location>
        <begin position="10"/>
        <end position="162"/>
    </location>
</feature>
<dbReference type="PANTHER" id="PTHR31616">
    <property type="entry name" value="TREHALASE"/>
    <property type="match status" value="1"/>
</dbReference>
<evidence type="ECO:0000313" key="5">
    <source>
        <dbReference type="Proteomes" id="UP000249254"/>
    </source>
</evidence>
<dbReference type="InterPro" id="IPR008928">
    <property type="entry name" value="6-hairpin_glycosidase_sf"/>
</dbReference>
<keyword evidence="4" id="KW-0378">Hydrolase</keyword>
<evidence type="ECO:0000259" key="2">
    <source>
        <dbReference type="Pfam" id="PF00723"/>
    </source>
</evidence>
<feature type="domain" description="GH15-like" evidence="2">
    <location>
        <begin position="226"/>
        <end position="316"/>
    </location>
</feature>
<dbReference type="SUPFAM" id="SSF48208">
    <property type="entry name" value="Six-hairpin glycosidases"/>
    <property type="match status" value="1"/>
</dbReference>
<dbReference type="Pfam" id="PF00723">
    <property type="entry name" value="Glyco_hydro_15"/>
    <property type="match status" value="2"/>
</dbReference>
<keyword evidence="5" id="KW-1185">Reference proteome</keyword>
<dbReference type="Pfam" id="PF19291">
    <property type="entry name" value="TREH_N"/>
    <property type="match status" value="1"/>
</dbReference>
<evidence type="ECO:0000313" key="4">
    <source>
        <dbReference type="EMBL" id="RAK53809.1"/>
    </source>
</evidence>
<dbReference type="InterPro" id="IPR012341">
    <property type="entry name" value="6hp_glycosidase-like_sf"/>
</dbReference>
<gene>
    <name evidence="4" type="ORF">DJ017_04330</name>
</gene>
<dbReference type="Proteomes" id="UP000249254">
    <property type="component" value="Unassembled WGS sequence"/>
</dbReference>
<feature type="domain" description="GH15-like" evidence="2">
    <location>
        <begin position="370"/>
        <end position="631"/>
    </location>
</feature>
<evidence type="ECO:0000259" key="3">
    <source>
        <dbReference type="Pfam" id="PF19291"/>
    </source>
</evidence>
<accession>A0A328AGP4</accession>
<feature type="compositionally biased region" description="Pro residues" evidence="1">
    <location>
        <begin position="319"/>
        <end position="331"/>
    </location>
</feature>
<evidence type="ECO:0000256" key="1">
    <source>
        <dbReference type="SAM" id="MobiDB-lite"/>
    </source>
</evidence>
<dbReference type="RefSeq" id="WP_111527560.1">
    <property type="nucleotide sequence ID" value="NZ_JBHRSG010000002.1"/>
</dbReference>
<dbReference type="GO" id="GO:0004553">
    <property type="term" value="F:hydrolase activity, hydrolyzing O-glycosyl compounds"/>
    <property type="evidence" value="ECO:0007669"/>
    <property type="project" value="TreeGrafter"/>
</dbReference>
<comment type="caution">
    <text evidence="4">The sequence shown here is derived from an EMBL/GenBank/DDBJ whole genome shotgun (WGS) entry which is preliminary data.</text>
</comment>
<protein>
    <submittedName>
        <fullName evidence="4">Glycoside hydrolase family 15 protein</fullName>
    </submittedName>
</protein>
<sequence length="642" mass="71977">MTQNLELFPIGNCAASALVDEAGRFVWACTPRVDGDPFFSGLLCSRDPASESARGVWAVEAEDTLSIRQSYLRNTPILSTEIVDRHGGALEVIDFCPRYRQFGRVYRPLVFIRLIRPIAGAPRIRIRMRPTFNYGERACATTNGSNHIRYVGGETTMRLTTDAPVSHILEERAFRLEEPIAMFLGPDEGFDADIAITTERMLRETTFYWRSWVRTLSVPLEWQEEVIRAAITLKLCAYEETGAIVAALTTSIPEHPVEDGEPGRNWDYRYCWLRDAYYVVQALNRLGAADMLENYLGYLRNLVDVARRGQLAPVYGPRGEPPGTEPAPAPAPGLEQGAGPSSEEASRAGHVQPVYGVGLEPVLTEWIAPHLAGYRGMGPVRIGNQAHEHLQHDVYGQIVLSTVQAFFDERLFRPATVDDFYALEPIGERAFELHDKPDASLWEFRGREAVHTYSSVMCWAACDRLANAAARVGLPARSHYWAEKARQVRATIEARAWNEKLGRYAATFDGDELDASLLQLIDVRFTTPGDPRMRATMEAVESGLRRGGFMLRYALPDDFGLPKTAFNFCTFWLIEALHLSGRTAEARDLFEQMLGRRTKAGLLSEDLAFDGEELWGNYPQTYSLVGLINCATLLSRPWSTVR</sequence>